<dbReference type="GO" id="GO:0006520">
    <property type="term" value="P:amino acid metabolic process"/>
    <property type="evidence" value="ECO:0007669"/>
    <property type="project" value="InterPro"/>
</dbReference>
<evidence type="ECO:0000259" key="5">
    <source>
        <dbReference type="Pfam" id="PF01212"/>
    </source>
</evidence>
<dbReference type="Pfam" id="PF01212">
    <property type="entry name" value="Beta_elim_lyase"/>
    <property type="match status" value="1"/>
</dbReference>
<name>A0A6L8LFY9_9RHOB</name>
<evidence type="ECO:0000256" key="1">
    <source>
        <dbReference type="ARBA" id="ARBA00001933"/>
    </source>
</evidence>
<dbReference type="PANTHER" id="PTHR48097:SF5">
    <property type="entry name" value="LOW SPECIFICITY L-THREONINE ALDOLASE"/>
    <property type="match status" value="1"/>
</dbReference>
<evidence type="ECO:0000313" key="7">
    <source>
        <dbReference type="Proteomes" id="UP000479043"/>
    </source>
</evidence>
<evidence type="ECO:0000256" key="3">
    <source>
        <dbReference type="ARBA" id="ARBA00011881"/>
    </source>
</evidence>
<organism evidence="6 7">
    <name type="scientific">Thalassovita mangrovi</name>
    <dbReference type="NCBI Taxonomy" id="2692236"/>
    <lineage>
        <taxon>Bacteria</taxon>
        <taxon>Pseudomonadati</taxon>
        <taxon>Pseudomonadota</taxon>
        <taxon>Alphaproteobacteria</taxon>
        <taxon>Rhodobacterales</taxon>
        <taxon>Roseobacteraceae</taxon>
        <taxon>Thalassovita</taxon>
    </lineage>
</organism>
<dbReference type="Proteomes" id="UP000479043">
    <property type="component" value="Unassembled WGS sequence"/>
</dbReference>
<comment type="subunit">
    <text evidence="3">Homotetramer.</text>
</comment>
<sequence>MFFASDNGGPTHPQILEAVTKANEGYRSGYGADAEMDRVRAMIRELFEAPEAAVYLVATGTVANSLALATLCQPWDAIFCTPLAHIEEDEGNAPEFYTGGAKLTLVGEGDKMTPEQLRAAIAAKGGSVHNPQRGPVSITQVTERGRVYSLTEIEALCGVAKEFDLPVHLDGARFANALVALGCTPAEMTWKAGVDAVSFGGTKNGCMGVEAVIFFDPKHAWEFELRRKRAGHLFSKHRYLSAQMLGYLTGDLWLQTAQQANANCDRLAAGMRELPGVEFIAEPQANIIFAKMPRALHKRLYDAGAYYYLIEGELEGDDPDELLLGRFVCDWSIGAEGVDQFLSAAKG</sequence>
<dbReference type="SUPFAM" id="SSF53383">
    <property type="entry name" value="PLP-dependent transferases"/>
    <property type="match status" value="1"/>
</dbReference>
<gene>
    <name evidence="6" type="ORF">GR167_06625</name>
</gene>
<dbReference type="InterPro" id="IPR001597">
    <property type="entry name" value="ArAA_b-elim_lyase/Thr_aldolase"/>
</dbReference>
<dbReference type="InterPro" id="IPR015424">
    <property type="entry name" value="PyrdxlP-dep_Trfase"/>
</dbReference>
<dbReference type="PANTHER" id="PTHR48097">
    <property type="entry name" value="L-THREONINE ALDOLASE-RELATED"/>
    <property type="match status" value="1"/>
</dbReference>
<dbReference type="InterPro" id="IPR015421">
    <property type="entry name" value="PyrdxlP-dep_Trfase_major"/>
</dbReference>
<evidence type="ECO:0000256" key="4">
    <source>
        <dbReference type="ARBA" id="ARBA00022898"/>
    </source>
</evidence>
<keyword evidence="4" id="KW-0663">Pyridoxal phosphate</keyword>
<dbReference type="Gene3D" id="3.40.640.10">
    <property type="entry name" value="Type I PLP-dependent aspartate aminotransferase-like (Major domain)"/>
    <property type="match status" value="1"/>
</dbReference>
<feature type="domain" description="Aromatic amino acid beta-eliminating lyase/threonine aldolase" evidence="5">
    <location>
        <begin position="3"/>
        <end position="290"/>
    </location>
</feature>
<dbReference type="InterPro" id="IPR015422">
    <property type="entry name" value="PyrdxlP-dep_Trfase_small"/>
</dbReference>
<keyword evidence="7" id="KW-1185">Reference proteome</keyword>
<dbReference type="RefSeq" id="WP_160972690.1">
    <property type="nucleotide sequence ID" value="NZ_WWEN01000003.1"/>
</dbReference>
<dbReference type="GO" id="GO:0016829">
    <property type="term" value="F:lyase activity"/>
    <property type="evidence" value="ECO:0007669"/>
    <property type="project" value="InterPro"/>
</dbReference>
<proteinExistence type="inferred from homology"/>
<evidence type="ECO:0000256" key="2">
    <source>
        <dbReference type="ARBA" id="ARBA00006966"/>
    </source>
</evidence>
<dbReference type="AlphaFoldDB" id="A0A6L8LFY9"/>
<comment type="caution">
    <text evidence="6">The sequence shown here is derived from an EMBL/GenBank/DDBJ whole genome shotgun (WGS) entry which is preliminary data.</text>
</comment>
<dbReference type="EMBL" id="WWEN01000003">
    <property type="protein sequence ID" value="MYM54971.1"/>
    <property type="molecule type" value="Genomic_DNA"/>
</dbReference>
<comment type="similarity">
    <text evidence="2">Belongs to the threonine aldolase family.</text>
</comment>
<evidence type="ECO:0000313" key="6">
    <source>
        <dbReference type="EMBL" id="MYM54971.1"/>
    </source>
</evidence>
<protein>
    <submittedName>
        <fullName evidence="6">Low specificity L-threonine aldolase</fullName>
    </submittedName>
</protein>
<reference evidence="6 7" key="1">
    <citation type="submission" date="2020-01" db="EMBL/GenBank/DDBJ databases">
        <authorList>
            <person name="Chen S."/>
        </authorList>
    </citation>
    <scope>NUCLEOTIDE SEQUENCE [LARGE SCALE GENOMIC DNA]</scope>
    <source>
        <strain evidence="6 7">GS-10</strain>
    </source>
</reference>
<dbReference type="Gene3D" id="3.90.1150.10">
    <property type="entry name" value="Aspartate Aminotransferase, domain 1"/>
    <property type="match status" value="1"/>
</dbReference>
<comment type="cofactor">
    <cofactor evidence="1">
        <name>pyridoxal 5'-phosphate</name>
        <dbReference type="ChEBI" id="CHEBI:597326"/>
    </cofactor>
</comment>
<accession>A0A6L8LFY9</accession>